<dbReference type="InterPro" id="IPR029052">
    <property type="entry name" value="Metallo-depent_PP-like"/>
</dbReference>
<feature type="chain" id="PRO_5043683415" evidence="2">
    <location>
        <begin position="21"/>
        <end position="542"/>
    </location>
</feature>
<organism evidence="4">
    <name type="scientific">Singulisphaera sp. Ch08</name>
    <dbReference type="NCBI Taxonomy" id="3120278"/>
    <lineage>
        <taxon>Bacteria</taxon>
        <taxon>Pseudomonadati</taxon>
        <taxon>Planctomycetota</taxon>
        <taxon>Planctomycetia</taxon>
        <taxon>Isosphaerales</taxon>
        <taxon>Isosphaeraceae</taxon>
        <taxon>Singulisphaera</taxon>
    </lineage>
</organism>
<dbReference type="RefSeq" id="WP_406697558.1">
    <property type="nucleotide sequence ID" value="NZ_CP155447.1"/>
</dbReference>
<feature type="compositionally biased region" description="Low complexity" evidence="1">
    <location>
        <begin position="37"/>
        <end position="54"/>
    </location>
</feature>
<dbReference type="CDD" id="cd08168">
    <property type="entry name" value="Cytochrom_C3"/>
    <property type="match status" value="1"/>
</dbReference>
<dbReference type="Gene3D" id="3.60.21.10">
    <property type="match status" value="1"/>
</dbReference>
<dbReference type="Pfam" id="PF13435">
    <property type="entry name" value="Cytochrome_C554"/>
    <property type="match status" value="1"/>
</dbReference>
<keyword evidence="2" id="KW-0732">Signal</keyword>
<proteinExistence type="predicted"/>
<dbReference type="InterPro" id="IPR023155">
    <property type="entry name" value="Cyt_c-552/4"/>
</dbReference>
<gene>
    <name evidence="4" type="ORF">V5E97_01740</name>
</gene>
<name>A0AAU7CIE4_9BACT</name>
<feature type="signal peptide" evidence="2">
    <location>
        <begin position="1"/>
        <end position="20"/>
    </location>
</feature>
<dbReference type="InterPro" id="IPR036280">
    <property type="entry name" value="Multihaem_cyt_sf"/>
</dbReference>
<dbReference type="SUPFAM" id="SSF48695">
    <property type="entry name" value="Multiheme cytochromes"/>
    <property type="match status" value="1"/>
</dbReference>
<sequence>MSRSSFRPMAALALAMGLVAYVGCNTGTDGTGGDLPAAKPSSAESAKPGAAGSETGASKKLFADWPKPVAALLISGEQDGYLEPCGCTSGQLGGLRRRYDLIRHLRETDQWPLALVDLGSLVKDPAGARGGPEQVKIKFSVALKALEMLKYDAFALSAEDLKLGVGELLGQIINLAEKPRVVVANVKPAEGFDQNIRPSVKTKTGPLTIGITAILDPDALAKLKDDEKETLLPTILSPEAALPGVLADLEKDTDTQVLLVQGPPELAKSLAAKFPGFDIVVATSNSDPDADPERLNGGKTLLVQVGTKGKFVGVIGLYNDPNQKYRFQRVPLNSRYNSDAGPMRKLIEDDFQEMLKQAGVVENFPRRNYVGGAPGATFVGAETCKTCHPGTYAKWAASKHAHAFEDIVKDPKGDRSDHQFDAECISCHTTGFEYNSGWKSAQATAYLKGNQCENCHGPASKHAEEPSNLEFRKLIARTAAGADKAGLCYRCHDEDNSPKFNFQTYWGQINHKGLDQYTDPKVREGIKPAEIGAGAAASRPAK</sequence>
<evidence type="ECO:0000313" key="4">
    <source>
        <dbReference type="EMBL" id="XBH04764.1"/>
    </source>
</evidence>
<feature type="region of interest" description="Disordered" evidence="1">
    <location>
        <begin position="32"/>
        <end position="55"/>
    </location>
</feature>
<evidence type="ECO:0000256" key="2">
    <source>
        <dbReference type="SAM" id="SignalP"/>
    </source>
</evidence>
<accession>A0AAU7CIE4</accession>
<reference evidence="4" key="1">
    <citation type="submission" date="2024-05" db="EMBL/GenBank/DDBJ databases">
        <title>Planctomycetes of the genus Singulisphaera possess chitinolytic capabilities.</title>
        <authorList>
            <person name="Ivanova A."/>
        </authorList>
    </citation>
    <scope>NUCLEOTIDE SEQUENCE</scope>
    <source>
        <strain evidence="4">Ch08T</strain>
    </source>
</reference>
<dbReference type="Gene3D" id="1.10.1130.10">
    <property type="entry name" value="Flavocytochrome C3, Chain A"/>
    <property type="match status" value="1"/>
</dbReference>
<dbReference type="AlphaFoldDB" id="A0AAU7CIE4"/>
<evidence type="ECO:0000256" key="1">
    <source>
        <dbReference type="SAM" id="MobiDB-lite"/>
    </source>
</evidence>
<dbReference type="EMBL" id="CP155447">
    <property type="protein sequence ID" value="XBH04764.1"/>
    <property type="molecule type" value="Genomic_DNA"/>
</dbReference>
<feature type="domain" description="Cytochrome c-552/4" evidence="3">
    <location>
        <begin position="383"/>
        <end position="457"/>
    </location>
</feature>
<protein>
    <submittedName>
        <fullName evidence="4">Multiheme c-type cytochrome</fullName>
    </submittedName>
</protein>
<evidence type="ECO:0000259" key="3">
    <source>
        <dbReference type="Pfam" id="PF13435"/>
    </source>
</evidence>
<dbReference type="SUPFAM" id="SSF56300">
    <property type="entry name" value="Metallo-dependent phosphatases"/>
    <property type="match status" value="1"/>
</dbReference>